<dbReference type="Gene3D" id="1.25.40.10">
    <property type="entry name" value="Tetratricopeptide repeat domain"/>
    <property type="match status" value="2"/>
</dbReference>
<dbReference type="PROSITE" id="PS50125">
    <property type="entry name" value="GUANYLATE_CYCLASE_2"/>
    <property type="match status" value="1"/>
</dbReference>
<gene>
    <name evidence="4" type="ORF">SCH01S_03_00710</name>
</gene>
<sequence length="984" mass="106177">MASVQPVSVGPKASRDGASSVAHRCYMTILFADLSGSTRIAARMEAEEFAELLGALRAVFERVIPRHGGTIVRMDGDGVAAVFGVPEAHEDDGRRAAEAALELHEGARLVGTGHARGPVVRLHTGIHSGLVLFNPGDLVRGRFEMLGDATNTASRLAAKAKADEILVSEATLGPERHFFRTSERRLLKLRGKAEPVPAYRIFASEEVPTRFAARLRRGVAPFVGREDGLGVLEAGLALAMDGGSALVAITGPPGLGKTRLAVEFLARARLRGCRTYRGDCESYLAPEPLQPFAQIQRSMTAESGESAASTPLADLVSRQAAGGPTVLLIDDWQWADDATHQQLHRIRALVKRNLLIILAAREVQSGEPALKDARFVCLPPLTKAESAATVAGLLPASDPFLAARIHDYSGGNPLIVEELCYSIAQGDAHRPMPNGSAWLDNLIQARFQKLPPDAAGTLQLAAVIGRVVPVWLLEALTGHAHLDALLDSLATADFLYTGERAGTLQFKHGLTRDVIYEAVGLHERRALHLRIAEELRARRAGSGDNDALEALAYHFRSGGDARSAAHFAELAGDRAKAMSALDRAQEQFCIALHCLDEIGADAAADAAWVRVVQKLGLATIFDPSHDHLPLFRRAAERARARGDLAGLAWAEHRLGYVSFAAGDRRAAIRHCQQALAVATELGAERRCAQIRETLGQSLVLAGRYAQALPLLDRAIDGRRLTSADGRPPVALAFTLAMKGFALADLGRFAESDACFDEATARVHALDHEVHASLWSNRSATCLWQGRDAEAFHYAQKAAEVAERARARYTYAMSRALAGYAQWVLTQDEEAVQSILDATGWLFEDRDGRQYTSFCHGWLAAAFVTLGRFDQARAHAARALERARMLDRVGETMALRAMARAAAAGHGNRAADHYLALARRSAQSRGSEHEAANNWLCEAQVRIATGDPEGAAIPLAQARAAFVRLGMRRQQVTADQLAARSNPST</sequence>
<dbReference type="InterPro" id="IPR029787">
    <property type="entry name" value="Nucleotide_cyclase"/>
</dbReference>
<evidence type="ECO:0000256" key="1">
    <source>
        <dbReference type="ARBA" id="ARBA00022741"/>
    </source>
</evidence>
<keyword evidence="1" id="KW-0547">Nucleotide-binding</keyword>
<keyword evidence="5" id="KW-1185">Reference proteome</keyword>
<dbReference type="Pfam" id="PF00211">
    <property type="entry name" value="Guanylate_cyc"/>
    <property type="match status" value="1"/>
</dbReference>
<organism evidence="4 5">
    <name type="scientific">Sphingomonas changbaiensis NBRC 104936</name>
    <dbReference type="NCBI Taxonomy" id="1219043"/>
    <lineage>
        <taxon>Bacteria</taxon>
        <taxon>Pseudomonadati</taxon>
        <taxon>Pseudomonadota</taxon>
        <taxon>Alphaproteobacteria</taxon>
        <taxon>Sphingomonadales</taxon>
        <taxon>Sphingomonadaceae</taxon>
        <taxon>Sphingomonas</taxon>
    </lineage>
</organism>
<dbReference type="GO" id="GO:0005524">
    <property type="term" value="F:ATP binding"/>
    <property type="evidence" value="ECO:0007669"/>
    <property type="project" value="UniProtKB-KW"/>
</dbReference>
<dbReference type="InterPro" id="IPR041664">
    <property type="entry name" value="AAA_16"/>
</dbReference>
<dbReference type="InterPro" id="IPR027417">
    <property type="entry name" value="P-loop_NTPase"/>
</dbReference>
<evidence type="ECO:0000313" key="4">
    <source>
        <dbReference type="EMBL" id="GAO38096.1"/>
    </source>
</evidence>
<dbReference type="RefSeq" id="WP_157032757.1">
    <property type="nucleotide sequence ID" value="NZ_BBWU01000003.1"/>
</dbReference>
<evidence type="ECO:0000259" key="3">
    <source>
        <dbReference type="PROSITE" id="PS50125"/>
    </source>
</evidence>
<dbReference type="SUPFAM" id="SSF52540">
    <property type="entry name" value="P-loop containing nucleoside triphosphate hydrolases"/>
    <property type="match status" value="1"/>
</dbReference>
<dbReference type="SUPFAM" id="SSF55073">
    <property type="entry name" value="Nucleotide cyclase"/>
    <property type="match status" value="1"/>
</dbReference>
<dbReference type="SMART" id="SM00028">
    <property type="entry name" value="TPR"/>
    <property type="match status" value="5"/>
</dbReference>
<dbReference type="EMBL" id="BBWU01000003">
    <property type="protein sequence ID" value="GAO38096.1"/>
    <property type="molecule type" value="Genomic_DNA"/>
</dbReference>
<dbReference type="Pfam" id="PF13424">
    <property type="entry name" value="TPR_12"/>
    <property type="match status" value="1"/>
</dbReference>
<dbReference type="InterPro" id="IPR019734">
    <property type="entry name" value="TPR_rpt"/>
</dbReference>
<dbReference type="AlphaFoldDB" id="A0A0E9ML04"/>
<feature type="domain" description="Guanylate cyclase" evidence="3">
    <location>
        <begin position="28"/>
        <end position="157"/>
    </location>
</feature>
<comment type="caution">
    <text evidence="4">The sequence shown here is derived from an EMBL/GenBank/DDBJ whole genome shotgun (WGS) entry which is preliminary data.</text>
</comment>
<keyword evidence="2" id="KW-0067">ATP-binding</keyword>
<evidence type="ECO:0000313" key="5">
    <source>
        <dbReference type="Proteomes" id="UP000033202"/>
    </source>
</evidence>
<name>A0A0E9ML04_9SPHN</name>
<dbReference type="STRING" id="1219043.SCH01S_03_00710"/>
<dbReference type="GO" id="GO:0009190">
    <property type="term" value="P:cyclic nucleotide biosynthetic process"/>
    <property type="evidence" value="ECO:0007669"/>
    <property type="project" value="InterPro"/>
</dbReference>
<dbReference type="InterPro" id="IPR011990">
    <property type="entry name" value="TPR-like_helical_dom_sf"/>
</dbReference>
<dbReference type="Gene3D" id="3.30.70.1230">
    <property type="entry name" value="Nucleotide cyclase"/>
    <property type="match status" value="1"/>
</dbReference>
<dbReference type="InterPro" id="IPR001054">
    <property type="entry name" value="A/G_cyclase"/>
</dbReference>
<reference evidence="4 5" key="1">
    <citation type="submission" date="2015-04" db="EMBL/GenBank/DDBJ databases">
        <title>Whole genome shotgun sequence of Sphingomonas changbaiensis NBRC 104936.</title>
        <authorList>
            <person name="Katano-Makiyama Y."/>
            <person name="Hosoyama A."/>
            <person name="Hashimoto M."/>
            <person name="Noguchi M."/>
            <person name="Tsuchikane K."/>
            <person name="Ohji S."/>
            <person name="Yamazoe A."/>
            <person name="Ichikawa N."/>
            <person name="Kimura A."/>
            <person name="Fujita N."/>
        </authorList>
    </citation>
    <scope>NUCLEOTIDE SEQUENCE [LARGE SCALE GENOMIC DNA]</scope>
    <source>
        <strain evidence="4 5">NBRC 104936</strain>
    </source>
</reference>
<evidence type="ECO:0000256" key="2">
    <source>
        <dbReference type="ARBA" id="ARBA00022840"/>
    </source>
</evidence>
<dbReference type="GO" id="GO:0035556">
    <property type="term" value="P:intracellular signal transduction"/>
    <property type="evidence" value="ECO:0007669"/>
    <property type="project" value="InterPro"/>
</dbReference>
<dbReference type="PANTHER" id="PTHR16305:SF28">
    <property type="entry name" value="GUANYLATE CYCLASE DOMAIN-CONTAINING PROTEIN"/>
    <property type="match status" value="1"/>
</dbReference>
<dbReference type="Gene3D" id="3.40.50.300">
    <property type="entry name" value="P-loop containing nucleotide triphosphate hydrolases"/>
    <property type="match status" value="1"/>
</dbReference>
<dbReference type="Pfam" id="PF13191">
    <property type="entry name" value="AAA_16"/>
    <property type="match status" value="1"/>
</dbReference>
<protein>
    <recommendedName>
        <fullName evidence="3">Guanylate cyclase domain-containing protein</fullName>
    </recommendedName>
</protein>
<dbReference type="SUPFAM" id="SSF48452">
    <property type="entry name" value="TPR-like"/>
    <property type="match status" value="2"/>
</dbReference>
<dbReference type="GO" id="GO:0005737">
    <property type="term" value="C:cytoplasm"/>
    <property type="evidence" value="ECO:0007669"/>
    <property type="project" value="TreeGrafter"/>
</dbReference>
<accession>A0A0E9ML04</accession>
<dbReference type="PANTHER" id="PTHR16305">
    <property type="entry name" value="TESTICULAR SOLUBLE ADENYLYL CYCLASE"/>
    <property type="match status" value="1"/>
</dbReference>
<proteinExistence type="predicted"/>
<dbReference type="OrthoDB" id="9807521at2"/>
<dbReference type="Proteomes" id="UP000033202">
    <property type="component" value="Unassembled WGS sequence"/>
</dbReference>
<dbReference type="GO" id="GO:0004016">
    <property type="term" value="F:adenylate cyclase activity"/>
    <property type="evidence" value="ECO:0007669"/>
    <property type="project" value="UniProtKB-ARBA"/>
</dbReference>
<dbReference type="CDD" id="cd07302">
    <property type="entry name" value="CHD"/>
    <property type="match status" value="1"/>
</dbReference>
<dbReference type="SMART" id="SM00044">
    <property type="entry name" value="CYCc"/>
    <property type="match status" value="1"/>
</dbReference>